<evidence type="ECO:0000256" key="2">
    <source>
        <dbReference type="ARBA" id="ARBA00022737"/>
    </source>
</evidence>
<protein>
    <recommendedName>
        <fullName evidence="4">SMP domain-containing protein</fullName>
    </recommendedName>
</protein>
<evidence type="ECO:0000256" key="1">
    <source>
        <dbReference type="ARBA" id="ARBA00010733"/>
    </source>
</evidence>
<dbReference type="InterPro" id="IPR007011">
    <property type="entry name" value="LEA_SMP_dom"/>
</dbReference>
<reference evidence="5 6" key="1">
    <citation type="submission" date="2024-11" db="EMBL/GenBank/DDBJ databases">
        <title>A near-complete genome assembly of Cinchona calisaya.</title>
        <authorList>
            <person name="Lian D.C."/>
            <person name="Zhao X.W."/>
            <person name="Wei L."/>
        </authorList>
    </citation>
    <scope>NUCLEOTIDE SEQUENCE [LARGE SCALE GENOMIC DNA]</scope>
    <source>
        <tissue evidence="5">Nenye</tissue>
    </source>
</reference>
<keyword evidence="3" id="KW-0472">Membrane</keyword>
<keyword evidence="2" id="KW-0677">Repeat</keyword>
<evidence type="ECO:0000313" key="5">
    <source>
        <dbReference type="EMBL" id="KAL3531329.1"/>
    </source>
</evidence>
<comment type="caution">
    <text evidence="5">The sequence shown here is derived from an EMBL/GenBank/DDBJ whole genome shotgun (WGS) entry which is preliminary data.</text>
</comment>
<comment type="similarity">
    <text evidence="1">Belongs to the LEA type SMP family.</text>
</comment>
<dbReference type="Proteomes" id="UP001630127">
    <property type="component" value="Unassembled WGS sequence"/>
</dbReference>
<accession>A0ABD3AJJ3</accession>
<evidence type="ECO:0000256" key="3">
    <source>
        <dbReference type="SAM" id="Phobius"/>
    </source>
</evidence>
<dbReference type="Pfam" id="PF04927">
    <property type="entry name" value="SMP"/>
    <property type="match status" value="1"/>
</dbReference>
<dbReference type="EMBL" id="JBJUIK010000004">
    <property type="protein sequence ID" value="KAL3531329.1"/>
    <property type="molecule type" value="Genomic_DNA"/>
</dbReference>
<keyword evidence="3" id="KW-1133">Transmembrane helix</keyword>
<name>A0ABD3AJJ3_9GENT</name>
<organism evidence="5 6">
    <name type="scientific">Cinchona calisaya</name>
    <dbReference type="NCBI Taxonomy" id="153742"/>
    <lineage>
        <taxon>Eukaryota</taxon>
        <taxon>Viridiplantae</taxon>
        <taxon>Streptophyta</taxon>
        <taxon>Embryophyta</taxon>
        <taxon>Tracheophyta</taxon>
        <taxon>Spermatophyta</taxon>
        <taxon>Magnoliopsida</taxon>
        <taxon>eudicotyledons</taxon>
        <taxon>Gunneridae</taxon>
        <taxon>Pentapetalae</taxon>
        <taxon>asterids</taxon>
        <taxon>lamiids</taxon>
        <taxon>Gentianales</taxon>
        <taxon>Rubiaceae</taxon>
        <taxon>Cinchonoideae</taxon>
        <taxon>Cinchoneae</taxon>
        <taxon>Cinchona</taxon>
    </lineage>
</organism>
<dbReference type="PANTHER" id="PTHR31174">
    <property type="entry name" value="SEED MATURATION FAMILY PROTEIN"/>
    <property type="match status" value="1"/>
</dbReference>
<sequence length="155" mass="16647">MKLTLSFNFGGKPAIVVLLLVSKKRRIGIVDNTTICLLLSILLQLENLLHFLTVGSVIAMFLAAYGNISRCNSVLLRRPQGGGDQEGIKCGDVFNVSVELASKPVARRDAAAMQDATDRLREDKAVTREDAERVVAAVARKSGIAAAATLNQLVL</sequence>
<dbReference type="AlphaFoldDB" id="A0ABD3AJJ3"/>
<evidence type="ECO:0000313" key="6">
    <source>
        <dbReference type="Proteomes" id="UP001630127"/>
    </source>
</evidence>
<keyword evidence="3" id="KW-0812">Transmembrane</keyword>
<keyword evidence="6" id="KW-1185">Reference proteome</keyword>
<dbReference type="InterPro" id="IPR042971">
    <property type="entry name" value="LEA_SMP"/>
</dbReference>
<feature type="domain" description="SMP" evidence="4">
    <location>
        <begin position="88"/>
        <end position="118"/>
    </location>
</feature>
<feature type="transmembrane region" description="Helical" evidence="3">
    <location>
        <begin position="48"/>
        <end position="68"/>
    </location>
</feature>
<gene>
    <name evidence="5" type="ORF">ACH5RR_010651</name>
</gene>
<evidence type="ECO:0000259" key="4">
    <source>
        <dbReference type="Pfam" id="PF04927"/>
    </source>
</evidence>
<proteinExistence type="inferred from homology"/>
<dbReference type="PANTHER" id="PTHR31174:SF31">
    <property type="entry name" value="LATE EMBRYOGENESIS ABUNDANT PROTEIN 3"/>
    <property type="match status" value="1"/>
</dbReference>